<evidence type="ECO:0000313" key="1">
    <source>
        <dbReference type="EMBL" id="GAA4783360.1"/>
    </source>
</evidence>
<dbReference type="Pfam" id="PF12900">
    <property type="entry name" value="Pyridox_ox_2"/>
    <property type="match status" value="1"/>
</dbReference>
<evidence type="ECO:0000313" key="2">
    <source>
        <dbReference type="Proteomes" id="UP001500928"/>
    </source>
</evidence>
<reference evidence="2" key="1">
    <citation type="journal article" date="2019" name="Int. J. Syst. Evol. Microbiol.">
        <title>The Global Catalogue of Microorganisms (GCM) 10K type strain sequencing project: providing services to taxonomists for standard genome sequencing and annotation.</title>
        <authorList>
            <consortium name="The Broad Institute Genomics Platform"/>
            <consortium name="The Broad Institute Genome Sequencing Center for Infectious Disease"/>
            <person name="Wu L."/>
            <person name="Ma J."/>
        </authorList>
    </citation>
    <scope>NUCLEOTIDE SEQUENCE [LARGE SCALE GENOMIC DNA]</scope>
    <source>
        <strain evidence="2">JCM 17979</strain>
    </source>
</reference>
<dbReference type="Gene3D" id="2.30.110.10">
    <property type="entry name" value="Electron Transport, Fmn-binding Protein, Chain A"/>
    <property type="match status" value="1"/>
</dbReference>
<gene>
    <name evidence="1" type="ORF">GCM10023200_16000</name>
</gene>
<dbReference type="InterPro" id="IPR024747">
    <property type="entry name" value="Pyridox_Oxase-rel"/>
</dbReference>
<proteinExistence type="predicted"/>
<accession>A0ABP9AMR2</accession>
<dbReference type="Proteomes" id="UP001500928">
    <property type="component" value="Unassembled WGS sequence"/>
</dbReference>
<dbReference type="RefSeq" id="WP_345412751.1">
    <property type="nucleotide sequence ID" value="NZ_BAABHO010000009.1"/>
</dbReference>
<comment type="caution">
    <text evidence="1">The sequence shown here is derived from an EMBL/GenBank/DDBJ whole genome shotgun (WGS) entry which is preliminary data.</text>
</comment>
<dbReference type="SUPFAM" id="SSF50475">
    <property type="entry name" value="FMN-binding split barrel"/>
    <property type="match status" value="1"/>
</dbReference>
<organism evidence="1 2">
    <name type="scientific">Actinomycetospora chlora</name>
    <dbReference type="NCBI Taxonomy" id="663608"/>
    <lineage>
        <taxon>Bacteria</taxon>
        <taxon>Bacillati</taxon>
        <taxon>Actinomycetota</taxon>
        <taxon>Actinomycetes</taxon>
        <taxon>Pseudonocardiales</taxon>
        <taxon>Pseudonocardiaceae</taxon>
        <taxon>Actinomycetospora</taxon>
    </lineage>
</organism>
<keyword evidence="2" id="KW-1185">Reference proteome</keyword>
<name>A0ABP9AMR2_9PSEU</name>
<dbReference type="InterPro" id="IPR012349">
    <property type="entry name" value="Split_barrel_FMN-bd"/>
</dbReference>
<dbReference type="EMBL" id="BAABHO010000009">
    <property type="protein sequence ID" value="GAA4783360.1"/>
    <property type="molecule type" value="Genomic_DNA"/>
</dbReference>
<sequence>MTSHDIDELAPPECLRLLDTAPVGRMVFLEGALPVAHPVNFLRHGSSVIVRTGPGAKLDAARRRDLVAFEADHIDPDTHTGWSVLLVGRAEVVNDVDQLLAVLDLAHRPWVRGRGAHVLRITAQRITGRRLVRDGGLDGTAHTDP</sequence>
<protein>
    <submittedName>
        <fullName evidence="1">Pyridoxamine 5'-phosphate oxidase family protein</fullName>
    </submittedName>
</protein>